<sequence>MTILETVYAQGWPLLAVLLVIYATKKIAAYRRLSHFKGPFGSGFTQFPHSRRLIKTEASAWYEDAVNEYGPIARIGPNLLITANPEIWARINSKPNYKRTDWFYQSARFEYQRDMIFSQTDNALHDKRRKQLAPGYSGRENPALEATIDTHILSLLHLLRTKYLSTPTHPVIPMDLSKKIQYLTLDIISTLGTSRPFGMLAADADISSYIANGEAGLLIGNTFMALGLEGIRQAPLIGKLIAPSPTDSSGFGKMLGTCFEIVDARWAEPEAEKKKRVDMLASWMKAGLSRDDLRSETVEQILAGSDTTASALRGVFLYLMTNPRVYGRLQREFDEAAEKGGVEVGETGVVTLAATKRMVYLQAVIREAMRVWPPVVNLFPHDVPPEGDTVVVDGRSWFLPGGTEIGLSVTGMMHSKEIFGEDAKCFRPERWLEEEDEERLVRMTRTTDLIFGHGRWQCLGKSIAQLEIGKTVYEVLRKFDLALVDPTRPWRTKAPLGLFVINDMWVQVTAR</sequence>
<organism evidence="6 7">
    <name type="scientific">Podospora aff. communis PSN243</name>
    <dbReference type="NCBI Taxonomy" id="3040156"/>
    <lineage>
        <taxon>Eukaryota</taxon>
        <taxon>Fungi</taxon>
        <taxon>Dikarya</taxon>
        <taxon>Ascomycota</taxon>
        <taxon>Pezizomycotina</taxon>
        <taxon>Sordariomycetes</taxon>
        <taxon>Sordariomycetidae</taxon>
        <taxon>Sordariales</taxon>
        <taxon>Podosporaceae</taxon>
        <taxon>Podospora</taxon>
    </lineage>
</organism>
<keyword evidence="7" id="KW-1185">Reference proteome</keyword>
<dbReference type="PRINTS" id="PR00385">
    <property type="entry name" value="P450"/>
</dbReference>
<dbReference type="PRINTS" id="PR00463">
    <property type="entry name" value="EP450I"/>
</dbReference>
<evidence type="ECO:0000256" key="5">
    <source>
        <dbReference type="SAM" id="Phobius"/>
    </source>
</evidence>
<dbReference type="Proteomes" id="UP001321760">
    <property type="component" value="Unassembled WGS sequence"/>
</dbReference>
<protein>
    <submittedName>
        <fullName evidence="6">Cytochrome P450</fullName>
    </submittedName>
</protein>
<comment type="caution">
    <text evidence="6">The sequence shown here is derived from an EMBL/GenBank/DDBJ whole genome shotgun (WGS) entry which is preliminary data.</text>
</comment>
<comment type="cofactor">
    <cofactor evidence="4">
        <name>heme</name>
        <dbReference type="ChEBI" id="CHEBI:30413"/>
    </cofactor>
</comment>
<dbReference type="PANTHER" id="PTHR24305">
    <property type="entry name" value="CYTOCHROME P450"/>
    <property type="match status" value="1"/>
</dbReference>
<keyword evidence="5" id="KW-0812">Transmembrane</keyword>
<dbReference type="InterPro" id="IPR050121">
    <property type="entry name" value="Cytochrome_P450_monoxygenase"/>
</dbReference>
<feature type="transmembrane region" description="Helical" evidence="5">
    <location>
        <begin position="6"/>
        <end position="24"/>
    </location>
</feature>
<dbReference type="AlphaFoldDB" id="A0AAV9G432"/>
<feature type="binding site" description="axial binding residue" evidence="4">
    <location>
        <position position="458"/>
    </location>
    <ligand>
        <name>heme</name>
        <dbReference type="ChEBI" id="CHEBI:30413"/>
    </ligand>
    <ligandPart>
        <name>Fe</name>
        <dbReference type="ChEBI" id="CHEBI:18248"/>
    </ligandPart>
</feature>
<name>A0AAV9G432_9PEZI</name>
<accession>A0AAV9G432</accession>
<dbReference type="Gene3D" id="1.10.630.10">
    <property type="entry name" value="Cytochrome P450"/>
    <property type="match status" value="1"/>
</dbReference>
<reference evidence="6" key="1">
    <citation type="journal article" date="2023" name="Mol. Phylogenet. Evol.">
        <title>Genome-scale phylogeny and comparative genomics of the fungal order Sordariales.</title>
        <authorList>
            <person name="Hensen N."/>
            <person name="Bonometti L."/>
            <person name="Westerberg I."/>
            <person name="Brannstrom I.O."/>
            <person name="Guillou S."/>
            <person name="Cros-Aarteil S."/>
            <person name="Calhoun S."/>
            <person name="Haridas S."/>
            <person name="Kuo A."/>
            <person name="Mondo S."/>
            <person name="Pangilinan J."/>
            <person name="Riley R."/>
            <person name="LaButti K."/>
            <person name="Andreopoulos B."/>
            <person name="Lipzen A."/>
            <person name="Chen C."/>
            <person name="Yan M."/>
            <person name="Daum C."/>
            <person name="Ng V."/>
            <person name="Clum A."/>
            <person name="Steindorff A."/>
            <person name="Ohm R.A."/>
            <person name="Martin F."/>
            <person name="Silar P."/>
            <person name="Natvig D.O."/>
            <person name="Lalanne C."/>
            <person name="Gautier V."/>
            <person name="Ament-Velasquez S.L."/>
            <person name="Kruys A."/>
            <person name="Hutchinson M.I."/>
            <person name="Powell A.J."/>
            <person name="Barry K."/>
            <person name="Miller A.N."/>
            <person name="Grigoriev I.V."/>
            <person name="Debuchy R."/>
            <person name="Gladieux P."/>
            <person name="Hiltunen Thoren M."/>
            <person name="Johannesson H."/>
        </authorList>
    </citation>
    <scope>NUCLEOTIDE SEQUENCE</scope>
    <source>
        <strain evidence="6">PSN243</strain>
    </source>
</reference>
<reference evidence="6" key="2">
    <citation type="submission" date="2023-05" db="EMBL/GenBank/DDBJ databases">
        <authorList>
            <consortium name="Lawrence Berkeley National Laboratory"/>
            <person name="Steindorff A."/>
            <person name="Hensen N."/>
            <person name="Bonometti L."/>
            <person name="Westerberg I."/>
            <person name="Brannstrom I.O."/>
            <person name="Guillou S."/>
            <person name="Cros-Aarteil S."/>
            <person name="Calhoun S."/>
            <person name="Haridas S."/>
            <person name="Kuo A."/>
            <person name="Mondo S."/>
            <person name="Pangilinan J."/>
            <person name="Riley R."/>
            <person name="Labutti K."/>
            <person name="Andreopoulos B."/>
            <person name="Lipzen A."/>
            <person name="Chen C."/>
            <person name="Yanf M."/>
            <person name="Daum C."/>
            <person name="Ng V."/>
            <person name="Clum A."/>
            <person name="Ohm R."/>
            <person name="Martin F."/>
            <person name="Silar P."/>
            <person name="Natvig D."/>
            <person name="Lalanne C."/>
            <person name="Gautier V."/>
            <person name="Ament-Velasquez S.L."/>
            <person name="Kruys A."/>
            <person name="Hutchinson M.I."/>
            <person name="Powell A.J."/>
            <person name="Barry K."/>
            <person name="Miller A.N."/>
            <person name="Grigoriev I.V."/>
            <person name="Debuchy R."/>
            <person name="Gladieux P."/>
            <person name="Thoren M.H."/>
            <person name="Johannesson H."/>
        </authorList>
    </citation>
    <scope>NUCLEOTIDE SEQUENCE</scope>
    <source>
        <strain evidence="6">PSN243</strain>
    </source>
</reference>
<dbReference type="SUPFAM" id="SSF48264">
    <property type="entry name" value="Cytochrome P450"/>
    <property type="match status" value="1"/>
</dbReference>
<evidence type="ECO:0000313" key="7">
    <source>
        <dbReference type="Proteomes" id="UP001321760"/>
    </source>
</evidence>
<dbReference type="PANTHER" id="PTHR24305:SF168">
    <property type="entry name" value="P450, PUTATIVE (EUROFUNG)-RELATED"/>
    <property type="match status" value="1"/>
</dbReference>
<evidence type="ECO:0000256" key="2">
    <source>
        <dbReference type="ARBA" id="ARBA00022723"/>
    </source>
</evidence>
<dbReference type="EMBL" id="MU865991">
    <property type="protein sequence ID" value="KAK4443539.1"/>
    <property type="molecule type" value="Genomic_DNA"/>
</dbReference>
<keyword evidence="5" id="KW-1133">Transmembrane helix</keyword>
<keyword evidence="2 4" id="KW-0479">Metal-binding</keyword>
<evidence type="ECO:0000256" key="1">
    <source>
        <dbReference type="ARBA" id="ARBA00022617"/>
    </source>
</evidence>
<keyword evidence="5" id="KW-0472">Membrane</keyword>
<proteinExistence type="predicted"/>
<dbReference type="InterPro" id="IPR001128">
    <property type="entry name" value="Cyt_P450"/>
</dbReference>
<keyword evidence="3 4" id="KW-0408">Iron</keyword>
<evidence type="ECO:0000256" key="3">
    <source>
        <dbReference type="ARBA" id="ARBA00023004"/>
    </source>
</evidence>
<dbReference type="GO" id="GO:0016705">
    <property type="term" value="F:oxidoreductase activity, acting on paired donors, with incorporation or reduction of molecular oxygen"/>
    <property type="evidence" value="ECO:0007669"/>
    <property type="project" value="InterPro"/>
</dbReference>
<dbReference type="GO" id="GO:0004497">
    <property type="term" value="F:monooxygenase activity"/>
    <property type="evidence" value="ECO:0007669"/>
    <property type="project" value="InterPro"/>
</dbReference>
<dbReference type="InterPro" id="IPR002401">
    <property type="entry name" value="Cyt_P450_E_grp-I"/>
</dbReference>
<evidence type="ECO:0000313" key="6">
    <source>
        <dbReference type="EMBL" id="KAK4443539.1"/>
    </source>
</evidence>
<gene>
    <name evidence="6" type="ORF">QBC34DRAFT_386178</name>
</gene>
<dbReference type="GO" id="GO:0005506">
    <property type="term" value="F:iron ion binding"/>
    <property type="evidence" value="ECO:0007669"/>
    <property type="project" value="InterPro"/>
</dbReference>
<evidence type="ECO:0000256" key="4">
    <source>
        <dbReference type="PIRSR" id="PIRSR602401-1"/>
    </source>
</evidence>
<dbReference type="CDD" id="cd11060">
    <property type="entry name" value="CYP57A1-like"/>
    <property type="match status" value="1"/>
</dbReference>
<keyword evidence="1 4" id="KW-0349">Heme</keyword>
<dbReference type="Pfam" id="PF00067">
    <property type="entry name" value="p450"/>
    <property type="match status" value="1"/>
</dbReference>
<dbReference type="GO" id="GO:0020037">
    <property type="term" value="F:heme binding"/>
    <property type="evidence" value="ECO:0007669"/>
    <property type="project" value="InterPro"/>
</dbReference>
<dbReference type="InterPro" id="IPR036396">
    <property type="entry name" value="Cyt_P450_sf"/>
</dbReference>